<dbReference type="Proteomes" id="UP000280842">
    <property type="component" value="Unassembled WGS sequence"/>
</dbReference>
<dbReference type="InterPro" id="IPR011010">
    <property type="entry name" value="DNA_brk_join_enz"/>
</dbReference>
<feature type="domain" description="Core-binding (CB)" evidence="11">
    <location>
        <begin position="1"/>
        <end position="81"/>
    </location>
</feature>
<dbReference type="PANTHER" id="PTHR30349">
    <property type="entry name" value="PHAGE INTEGRASE-RELATED"/>
    <property type="match status" value="1"/>
</dbReference>
<dbReference type="Gene3D" id="1.10.443.10">
    <property type="entry name" value="Intergrase catalytic core"/>
    <property type="match status" value="1"/>
</dbReference>
<evidence type="ECO:0000256" key="9">
    <source>
        <dbReference type="PROSITE-ProRule" id="PRU01248"/>
    </source>
</evidence>
<comment type="caution">
    <text evidence="12">The sequence shown here is derived from an EMBL/GenBank/DDBJ whole genome shotgun (WGS) entry which is preliminary data.</text>
</comment>
<gene>
    <name evidence="12" type="ORF">CLV39_1465</name>
</gene>
<comment type="subcellular location">
    <subcellularLocation>
        <location evidence="1">Cytoplasm</location>
    </subcellularLocation>
</comment>
<evidence type="ECO:0000259" key="11">
    <source>
        <dbReference type="PROSITE" id="PS51900"/>
    </source>
</evidence>
<dbReference type="EMBL" id="REFO01000014">
    <property type="protein sequence ID" value="RMA93132.1"/>
    <property type="molecule type" value="Genomic_DNA"/>
</dbReference>
<evidence type="ECO:0000256" key="5">
    <source>
        <dbReference type="ARBA" id="ARBA00022908"/>
    </source>
</evidence>
<dbReference type="PROSITE" id="PS51898">
    <property type="entry name" value="TYR_RECOMBINASE"/>
    <property type="match status" value="1"/>
</dbReference>
<accession>A0A3M0BQF3</accession>
<evidence type="ECO:0000256" key="2">
    <source>
        <dbReference type="ARBA" id="ARBA00022490"/>
    </source>
</evidence>
<proteinExistence type="predicted"/>
<evidence type="ECO:0000256" key="4">
    <source>
        <dbReference type="ARBA" id="ARBA00022829"/>
    </source>
</evidence>
<evidence type="ECO:0000256" key="8">
    <source>
        <dbReference type="ARBA" id="ARBA00023306"/>
    </source>
</evidence>
<dbReference type="Pfam" id="PF00589">
    <property type="entry name" value="Phage_integrase"/>
    <property type="match status" value="1"/>
</dbReference>
<dbReference type="Pfam" id="PF02899">
    <property type="entry name" value="Phage_int_SAM_1"/>
    <property type="match status" value="1"/>
</dbReference>
<evidence type="ECO:0000256" key="7">
    <source>
        <dbReference type="ARBA" id="ARBA00023172"/>
    </source>
</evidence>
<reference evidence="12 13" key="1">
    <citation type="submission" date="2018-10" db="EMBL/GenBank/DDBJ databases">
        <title>Genomic Encyclopedia of Archaeal and Bacterial Type Strains, Phase II (KMG-II): from individual species to whole genera.</title>
        <authorList>
            <person name="Goeker M."/>
        </authorList>
    </citation>
    <scope>NUCLEOTIDE SEQUENCE [LARGE SCALE GENOMIC DNA]</scope>
    <source>
        <strain evidence="12 13">VM1</strain>
    </source>
</reference>
<dbReference type="InterPro" id="IPR013762">
    <property type="entry name" value="Integrase-like_cat_sf"/>
</dbReference>
<dbReference type="OrthoDB" id="9785687at2"/>
<dbReference type="InterPro" id="IPR004107">
    <property type="entry name" value="Integrase_SAM-like_N"/>
</dbReference>
<dbReference type="PANTHER" id="PTHR30349:SF77">
    <property type="entry name" value="TYROSINE RECOMBINASE XERC"/>
    <property type="match status" value="1"/>
</dbReference>
<dbReference type="GO" id="GO:0003677">
    <property type="term" value="F:DNA binding"/>
    <property type="evidence" value="ECO:0007669"/>
    <property type="project" value="UniProtKB-UniRule"/>
</dbReference>
<evidence type="ECO:0000256" key="6">
    <source>
        <dbReference type="ARBA" id="ARBA00023125"/>
    </source>
</evidence>
<keyword evidence="5" id="KW-0229">DNA integration</keyword>
<dbReference type="Gene3D" id="1.10.150.130">
    <property type="match status" value="1"/>
</dbReference>
<dbReference type="SUPFAM" id="SSF56349">
    <property type="entry name" value="DNA breaking-rejoining enzymes"/>
    <property type="match status" value="1"/>
</dbReference>
<dbReference type="AlphaFoldDB" id="A0A3M0BQF3"/>
<keyword evidence="7" id="KW-0233">DNA recombination</keyword>
<name>A0A3M0BQF3_9AQUI</name>
<dbReference type="GO" id="GO:0007059">
    <property type="term" value="P:chromosome segregation"/>
    <property type="evidence" value="ECO:0007669"/>
    <property type="project" value="UniProtKB-KW"/>
</dbReference>
<dbReference type="GO" id="GO:0015074">
    <property type="term" value="P:DNA integration"/>
    <property type="evidence" value="ECO:0007669"/>
    <property type="project" value="UniProtKB-KW"/>
</dbReference>
<dbReference type="GO" id="GO:0005737">
    <property type="term" value="C:cytoplasm"/>
    <property type="evidence" value="ECO:0007669"/>
    <property type="project" value="UniProtKB-SubCell"/>
</dbReference>
<dbReference type="RefSeq" id="WP_121923572.1">
    <property type="nucleotide sequence ID" value="NZ_REFO01000014.1"/>
</dbReference>
<dbReference type="GO" id="GO:0006310">
    <property type="term" value="P:DNA recombination"/>
    <property type="evidence" value="ECO:0007669"/>
    <property type="project" value="UniProtKB-KW"/>
</dbReference>
<keyword evidence="2" id="KW-0963">Cytoplasm</keyword>
<protein>
    <submittedName>
        <fullName evidence="12">Integrase/recombinase XerD</fullName>
    </submittedName>
</protein>
<organism evidence="12 13">
    <name type="scientific">Hydrogenothermus marinus</name>
    <dbReference type="NCBI Taxonomy" id="133270"/>
    <lineage>
        <taxon>Bacteria</taxon>
        <taxon>Pseudomonadati</taxon>
        <taxon>Aquificota</taxon>
        <taxon>Aquificia</taxon>
        <taxon>Aquificales</taxon>
        <taxon>Hydrogenothermaceae</taxon>
        <taxon>Hydrogenothermus</taxon>
    </lineage>
</organism>
<keyword evidence="8" id="KW-0131">Cell cycle</keyword>
<feature type="domain" description="Tyr recombinase" evidence="10">
    <location>
        <begin position="102"/>
        <end position="283"/>
    </location>
</feature>
<keyword evidence="6 9" id="KW-0238">DNA-binding</keyword>
<dbReference type="InterPro" id="IPR050090">
    <property type="entry name" value="Tyrosine_recombinase_XerCD"/>
</dbReference>
<keyword evidence="13" id="KW-1185">Reference proteome</keyword>
<evidence type="ECO:0000313" key="12">
    <source>
        <dbReference type="EMBL" id="RMA93132.1"/>
    </source>
</evidence>
<dbReference type="InterPro" id="IPR044068">
    <property type="entry name" value="CB"/>
</dbReference>
<evidence type="ECO:0000259" key="10">
    <source>
        <dbReference type="PROSITE" id="PS51898"/>
    </source>
</evidence>
<sequence length="291" mass="33361">MKISECAELYLSYIADKSENTVKNYKIDLKQFAEVVKDKDIEEITKADIAKFRMVLQSKKLKSSTIARKLASLNSFFQYLIDLDLISSSPITKSHRPKINNKIPSSLTYEEVKKLIEKTDNLMDRVIVKLFLTTGLRSSELLGIKREDIVIERDGKIYNIDFVLEDIKETDIAFIKILGKGNKERLVPISGDTLKEFTEYLKKYDVNPVFPISYIMLWRRIINLGKKAGIYLHPHKLRHTAATLALQSGAELRVIQELLGHASPLTTARYAKVNRKQLVEITKNLSKTIME</sequence>
<dbReference type="InterPro" id="IPR002104">
    <property type="entry name" value="Integrase_catalytic"/>
</dbReference>
<dbReference type="InterPro" id="IPR010998">
    <property type="entry name" value="Integrase_recombinase_N"/>
</dbReference>
<dbReference type="GO" id="GO:0051301">
    <property type="term" value="P:cell division"/>
    <property type="evidence" value="ECO:0007669"/>
    <property type="project" value="UniProtKB-KW"/>
</dbReference>
<dbReference type="PROSITE" id="PS51900">
    <property type="entry name" value="CB"/>
    <property type="match status" value="1"/>
</dbReference>
<keyword evidence="4" id="KW-0159">Chromosome partition</keyword>
<keyword evidence="3" id="KW-0132">Cell division</keyword>
<evidence type="ECO:0000256" key="3">
    <source>
        <dbReference type="ARBA" id="ARBA00022618"/>
    </source>
</evidence>
<evidence type="ECO:0000256" key="1">
    <source>
        <dbReference type="ARBA" id="ARBA00004496"/>
    </source>
</evidence>
<evidence type="ECO:0000313" key="13">
    <source>
        <dbReference type="Proteomes" id="UP000280842"/>
    </source>
</evidence>